<evidence type="ECO:0000256" key="1">
    <source>
        <dbReference type="SAM" id="MobiDB-lite"/>
    </source>
</evidence>
<sequence>MRQLLKQFWAPGMGRTVLFSVAVVTFVIGVYQTLVENNPQKPLESLQRNYFVFMISLACTMYYRYLKQRENEAAAKAQAARKPPGKTVKIPAHPKRRN</sequence>
<feature type="region of interest" description="Disordered" evidence="1">
    <location>
        <begin position="75"/>
        <end position="98"/>
    </location>
</feature>
<dbReference type="STRING" id="1121955.SAMN02745146_0913"/>
<proteinExistence type="predicted"/>
<gene>
    <name evidence="3" type="ORF">SAMN02745146_0913</name>
</gene>
<keyword evidence="2" id="KW-1133">Transmembrane helix</keyword>
<feature type="transmembrane region" description="Helical" evidence="2">
    <location>
        <begin position="50"/>
        <end position="66"/>
    </location>
</feature>
<reference evidence="3 4" key="1">
    <citation type="submission" date="2016-11" db="EMBL/GenBank/DDBJ databases">
        <authorList>
            <person name="Jaros S."/>
            <person name="Januszkiewicz K."/>
            <person name="Wedrychowicz H."/>
        </authorList>
    </citation>
    <scope>NUCLEOTIDE SEQUENCE [LARGE SCALE GENOMIC DNA]</scope>
    <source>
        <strain evidence="3 4">DSM 21074</strain>
    </source>
</reference>
<keyword evidence="2" id="KW-0472">Membrane</keyword>
<keyword evidence="4" id="KW-1185">Reference proteome</keyword>
<evidence type="ECO:0000313" key="3">
    <source>
        <dbReference type="EMBL" id="SHI45032.1"/>
    </source>
</evidence>
<name>A0A1M6B8I4_9BACT</name>
<protein>
    <submittedName>
        <fullName evidence="3">Uncharacterized protein</fullName>
    </submittedName>
</protein>
<dbReference type="OrthoDB" id="886983at2"/>
<dbReference type="AlphaFoldDB" id="A0A1M6B8I4"/>
<feature type="transmembrane region" description="Helical" evidence="2">
    <location>
        <begin position="12"/>
        <end position="30"/>
    </location>
</feature>
<dbReference type="Proteomes" id="UP000184418">
    <property type="component" value="Unassembled WGS sequence"/>
</dbReference>
<accession>A0A1M6B8I4</accession>
<dbReference type="EMBL" id="FQYN01000001">
    <property type="protein sequence ID" value="SHI45032.1"/>
    <property type="molecule type" value="Genomic_DNA"/>
</dbReference>
<evidence type="ECO:0000256" key="2">
    <source>
        <dbReference type="SAM" id="Phobius"/>
    </source>
</evidence>
<organism evidence="3 4">
    <name type="scientific">Hymenobacter daecheongensis DSM 21074</name>
    <dbReference type="NCBI Taxonomy" id="1121955"/>
    <lineage>
        <taxon>Bacteria</taxon>
        <taxon>Pseudomonadati</taxon>
        <taxon>Bacteroidota</taxon>
        <taxon>Cytophagia</taxon>
        <taxon>Cytophagales</taxon>
        <taxon>Hymenobacteraceae</taxon>
        <taxon>Hymenobacter</taxon>
    </lineage>
</organism>
<keyword evidence="2" id="KW-0812">Transmembrane</keyword>
<dbReference type="RefSeq" id="WP_073105756.1">
    <property type="nucleotide sequence ID" value="NZ_FQYN01000001.1"/>
</dbReference>
<evidence type="ECO:0000313" key="4">
    <source>
        <dbReference type="Proteomes" id="UP000184418"/>
    </source>
</evidence>